<evidence type="ECO:0008006" key="4">
    <source>
        <dbReference type="Google" id="ProtNLM"/>
    </source>
</evidence>
<dbReference type="Proteomes" id="UP000824124">
    <property type="component" value="Unassembled WGS sequence"/>
</dbReference>
<feature type="signal peptide" evidence="1">
    <location>
        <begin position="1"/>
        <end position="20"/>
    </location>
</feature>
<gene>
    <name evidence="2" type="ORF">IAB00_01385</name>
</gene>
<protein>
    <recommendedName>
        <fullName evidence="4">Lipoprotein</fullName>
    </recommendedName>
</protein>
<sequence length="152" mass="16312">MKRLVAICALLLLLAGCTLPESNEALLEFNENAEFGGLLLGMTTDAMQEELGEPDAESPITAGTEYAYHASDLSVVVNDEGVIRRLSSKNAEFGVFGVKVGDDIEAAGTVLEDNGYMRDAASGYRYNNNEVQIILLTVDNATVVGFTASWQD</sequence>
<proteinExistence type="predicted"/>
<dbReference type="EMBL" id="DVMH01000009">
    <property type="protein sequence ID" value="HIU09900.1"/>
    <property type="molecule type" value="Genomic_DNA"/>
</dbReference>
<evidence type="ECO:0000313" key="3">
    <source>
        <dbReference type="Proteomes" id="UP000824124"/>
    </source>
</evidence>
<feature type="chain" id="PRO_5039638033" description="Lipoprotein" evidence="1">
    <location>
        <begin position="21"/>
        <end position="152"/>
    </location>
</feature>
<evidence type="ECO:0000313" key="2">
    <source>
        <dbReference type="EMBL" id="HIU09900.1"/>
    </source>
</evidence>
<reference evidence="2" key="1">
    <citation type="submission" date="2020-10" db="EMBL/GenBank/DDBJ databases">
        <authorList>
            <person name="Gilroy R."/>
        </authorList>
    </citation>
    <scope>NUCLEOTIDE SEQUENCE</scope>
    <source>
        <strain evidence="2">2830</strain>
    </source>
</reference>
<accession>A0A9D1KYU3</accession>
<keyword evidence="1" id="KW-0732">Signal</keyword>
<name>A0A9D1KYU3_9FIRM</name>
<organism evidence="2 3">
    <name type="scientific">Candidatus Avidehalobacter gallistercoris</name>
    <dbReference type="NCBI Taxonomy" id="2840694"/>
    <lineage>
        <taxon>Bacteria</taxon>
        <taxon>Bacillati</taxon>
        <taxon>Bacillota</taxon>
        <taxon>Clostridia</taxon>
        <taxon>Eubacteriales</taxon>
        <taxon>Peptococcaceae</taxon>
        <taxon>Peptococcaceae incertae sedis</taxon>
        <taxon>Candidatus Avidehalobacter</taxon>
    </lineage>
</organism>
<reference evidence="2" key="2">
    <citation type="journal article" date="2021" name="PeerJ">
        <title>Extensive microbial diversity within the chicken gut microbiome revealed by metagenomics and culture.</title>
        <authorList>
            <person name="Gilroy R."/>
            <person name="Ravi A."/>
            <person name="Getino M."/>
            <person name="Pursley I."/>
            <person name="Horton D.L."/>
            <person name="Alikhan N.F."/>
            <person name="Baker D."/>
            <person name="Gharbi K."/>
            <person name="Hall N."/>
            <person name="Watson M."/>
            <person name="Adriaenssens E.M."/>
            <person name="Foster-Nyarko E."/>
            <person name="Jarju S."/>
            <person name="Secka A."/>
            <person name="Antonio M."/>
            <person name="Oren A."/>
            <person name="Chaudhuri R.R."/>
            <person name="La Ragione R."/>
            <person name="Hildebrand F."/>
            <person name="Pallen M.J."/>
        </authorList>
    </citation>
    <scope>NUCLEOTIDE SEQUENCE</scope>
    <source>
        <strain evidence="2">2830</strain>
    </source>
</reference>
<dbReference type="AlphaFoldDB" id="A0A9D1KYU3"/>
<dbReference type="PROSITE" id="PS51257">
    <property type="entry name" value="PROKAR_LIPOPROTEIN"/>
    <property type="match status" value="1"/>
</dbReference>
<evidence type="ECO:0000256" key="1">
    <source>
        <dbReference type="SAM" id="SignalP"/>
    </source>
</evidence>
<comment type="caution">
    <text evidence="2">The sequence shown here is derived from an EMBL/GenBank/DDBJ whole genome shotgun (WGS) entry which is preliminary data.</text>
</comment>